<evidence type="ECO:0000256" key="1">
    <source>
        <dbReference type="SAM" id="MobiDB-lite"/>
    </source>
</evidence>
<dbReference type="KEGG" id="abac:LuPra_00709"/>
<keyword evidence="3" id="KW-0378">Hydrolase</keyword>
<dbReference type="PANTHER" id="PTHR30383">
    <property type="entry name" value="THIOESTERASE 1/PROTEASE 1/LYSOPHOSPHOLIPASE L1"/>
    <property type="match status" value="1"/>
</dbReference>
<reference evidence="3 4" key="1">
    <citation type="journal article" date="2016" name="Genome Announc.">
        <title>First Complete Genome Sequence of a Subdivision 6 Acidobacterium Strain.</title>
        <authorList>
            <person name="Huang S."/>
            <person name="Vieira S."/>
            <person name="Bunk B."/>
            <person name="Riedel T."/>
            <person name="Sproer C."/>
            <person name="Overmann J."/>
        </authorList>
    </citation>
    <scope>NUCLEOTIDE SEQUENCE [LARGE SCALE GENOMIC DNA]</scope>
    <source>
        <strain evidence="4">DSM 100886 HEG_-6_39</strain>
    </source>
</reference>
<keyword evidence="4" id="KW-1185">Reference proteome</keyword>
<proteinExistence type="predicted"/>
<dbReference type="InterPro" id="IPR013830">
    <property type="entry name" value="SGNH_hydro"/>
</dbReference>
<dbReference type="SUPFAM" id="SSF52266">
    <property type="entry name" value="SGNH hydrolase"/>
    <property type="match status" value="1"/>
</dbReference>
<dbReference type="PANTHER" id="PTHR30383:SF5">
    <property type="entry name" value="SGNH HYDROLASE-TYPE ESTERASE DOMAIN-CONTAINING PROTEIN"/>
    <property type="match status" value="1"/>
</dbReference>
<dbReference type="Gene3D" id="3.40.50.1110">
    <property type="entry name" value="SGNH hydrolase"/>
    <property type="match status" value="1"/>
</dbReference>
<accession>A0A143PGI5</accession>
<feature type="domain" description="SGNH hydrolase-type esterase" evidence="2">
    <location>
        <begin position="63"/>
        <end position="241"/>
    </location>
</feature>
<feature type="region of interest" description="Disordered" evidence="1">
    <location>
        <begin position="1"/>
        <end position="20"/>
    </location>
</feature>
<sequence length="256" mass="27595">MSDADNPGRAPGTGFRAPGPDCLSLPSLVGLSAAHGDAADSAGSPWAPKPWRRRPSPALTIVALGDSTTAGTPGFRSPLEAPPDGEGDTTSQFTWWLMQAEPAWRVLNRGVNGERTDEIATRFERDVLVHAPDVLILLAGVNDVYQGRDPSTVQGQLLAMYTRALKAGLPTIACSIIPYDTATPDQNAGMHAINTWIRETALSMPGLVFCDTRAAAARPDDMDRLFDTPDRLHPTPEGYRRMADALLEVVRELTIR</sequence>
<dbReference type="GO" id="GO:0004622">
    <property type="term" value="F:phosphatidylcholine lysophospholipase activity"/>
    <property type="evidence" value="ECO:0007669"/>
    <property type="project" value="TreeGrafter"/>
</dbReference>
<evidence type="ECO:0000259" key="2">
    <source>
        <dbReference type="Pfam" id="PF13472"/>
    </source>
</evidence>
<dbReference type="InterPro" id="IPR036514">
    <property type="entry name" value="SGNH_hydro_sf"/>
</dbReference>
<dbReference type="EMBL" id="CP015136">
    <property type="protein sequence ID" value="AMY07536.1"/>
    <property type="molecule type" value="Genomic_DNA"/>
</dbReference>
<dbReference type="OrthoDB" id="2513075at2"/>
<evidence type="ECO:0000313" key="4">
    <source>
        <dbReference type="Proteomes" id="UP000076079"/>
    </source>
</evidence>
<name>A0A143PGI5_LUTPR</name>
<evidence type="ECO:0000313" key="3">
    <source>
        <dbReference type="EMBL" id="AMY07536.1"/>
    </source>
</evidence>
<gene>
    <name evidence="3" type="ORF">LuPra_00709</name>
</gene>
<protein>
    <submittedName>
        <fullName evidence="3">GDSL-like Lipase/Acylhydrolase</fullName>
    </submittedName>
</protein>
<reference evidence="4" key="2">
    <citation type="submission" date="2016-04" db="EMBL/GenBank/DDBJ databases">
        <title>First Complete Genome Sequence of a Subdivision 6 Acidobacterium.</title>
        <authorList>
            <person name="Huang S."/>
            <person name="Vieira S."/>
            <person name="Bunk B."/>
            <person name="Riedel T."/>
            <person name="Sproeer C."/>
            <person name="Overmann J."/>
        </authorList>
    </citation>
    <scope>NUCLEOTIDE SEQUENCE [LARGE SCALE GENOMIC DNA]</scope>
    <source>
        <strain evidence="4">DSM 100886 HEG_-6_39</strain>
    </source>
</reference>
<dbReference type="Pfam" id="PF13472">
    <property type="entry name" value="Lipase_GDSL_2"/>
    <property type="match status" value="1"/>
</dbReference>
<dbReference type="STRING" id="1855912.LuPra_00709"/>
<dbReference type="InterPro" id="IPR051532">
    <property type="entry name" value="Ester_Hydrolysis_Enzymes"/>
</dbReference>
<dbReference type="Proteomes" id="UP000076079">
    <property type="component" value="Chromosome"/>
</dbReference>
<dbReference type="AlphaFoldDB" id="A0A143PGI5"/>
<dbReference type="RefSeq" id="WP_110169478.1">
    <property type="nucleotide sequence ID" value="NZ_CP015136.1"/>
</dbReference>
<feature type="region of interest" description="Disordered" evidence="1">
    <location>
        <begin position="66"/>
        <end position="90"/>
    </location>
</feature>
<organism evidence="3 4">
    <name type="scientific">Luteitalea pratensis</name>
    <dbReference type="NCBI Taxonomy" id="1855912"/>
    <lineage>
        <taxon>Bacteria</taxon>
        <taxon>Pseudomonadati</taxon>
        <taxon>Acidobacteriota</taxon>
        <taxon>Vicinamibacteria</taxon>
        <taxon>Vicinamibacterales</taxon>
        <taxon>Vicinamibacteraceae</taxon>
        <taxon>Luteitalea</taxon>
    </lineage>
</organism>